<accession>A0A5E4A3T5</accession>
<protein>
    <submittedName>
        <fullName evidence="2">Uncharacterized protein</fullName>
    </submittedName>
</protein>
<evidence type="ECO:0000313" key="3">
    <source>
        <dbReference type="Proteomes" id="UP000335636"/>
    </source>
</evidence>
<name>A0A5E4A3T5_MARMO</name>
<feature type="region of interest" description="Disordered" evidence="1">
    <location>
        <begin position="47"/>
        <end position="73"/>
    </location>
</feature>
<comment type="caution">
    <text evidence="2">The sequence shown here is derived from an EMBL/GenBank/DDBJ whole genome shotgun (WGS) entry which is preliminary data.</text>
</comment>
<dbReference type="EMBL" id="CABDUW010000008">
    <property type="protein sequence ID" value="VTJ51744.1"/>
    <property type="molecule type" value="Genomic_DNA"/>
</dbReference>
<evidence type="ECO:0000313" key="2">
    <source>
        <dbReference type="EMBL" id="VTJ51744.1"/>
    </source>
</evidence>
<evidence type="ECO:0000256" key="1">
    <source>
        <dbReference type="SAM" id="MobiDB-lite"/>
    </source>
</evidence>
<proteinExistence type="predicted"/>
<gene>
    <name evidence="2" type="ORF">MONAX_5E043230</name>
</gene>
<dbReference type="AlphaFoldDB" id="A0A5E4A3T5"/>
<keyword evidence="3" id="KW-1185">Reference proteome</keyword>
<feature type="compositionally biased region" description="Basic and acidic residues" evidence="1">
    <location>
        <begin position="49"/>
        <end position="63"/>
    </location>
</feature>
<organism evidence="2 3">
    <name type="scientific">Marmota monax</name>
    <name type="common">Woodchuck</name>
    <dbReference type="NCBI Taxonomy" id="9995"/>
    <lineage>
        <taxon>Eukaryota</taxon>
        <taxon>Metazoa</taxon>
        <taxon>Chordata</taxon>
        <taxon>Craniata</taxon>
        <taxon>Vertebrata</taxon>
        <taxon>Euteleostomi</taxon>
        <taxon>Mammalia</taxon>
        <taxon>Eutheria</taxon>
        <taxon>Euarchontoglires</taxon>
        <taxon>Glires</taxon>
        <taxon>Rodentia</taxon>
        <taxon>Sciuromorpha</taxon>
        <taxon>Sciuridae</taxon>
        <taxon>Xerinae</taxon>
        <taxon>Marmotini</taxon>
        <taxon>Marmota</taxon>
    </lineage>
</organism>
<reference evidence="2" key="1">
    <citation type="submission" date="2019-04" db="EMBL/GenBank/DDBJ databases">
        <authorList>
            <person name="Alioto T."/>
            <person name="Alioto T."/>
        </authorList>
    </citation>
    <scope>NUCLEOTIDE SEQUENCE [LARGE SCALE GENOMIC DNA]</scope>
</reference>
<sequence>MPDLKSTPLSPPSTFDLNSGLGALVAAPAGWAALCRRRCAVRVPGAARTLEDAPHGGGSEKHLWLSGCERAAV</sequence>
<dbReference type="Proteomes" id="UP000335636">
    <property type="component" value="Unassembled WGS sequence"/>
</dbReference>